<organism evidence="1 2">
    <name type="scientific">Streptacidiphilus jiangxiensis</name>
    <dbReference type="NCBI Taxonomy" id="235985"/>
    <lineage>
        <taxon>Bacteria</taxon>
        <taxon>Bacillati</taxon>
        <taxon>Actinomycetota</taxon>
        <taxon>Actinomycetes</taxon>
        <taxon>Kitasatosporales</taxon>
        <taxon>Streptomycetaceae</taxon>
        <taxon>Streptacidiphilus</taxon>
    </lineage>
</organism>
<dbReference type="InterPro" id="IPR038056">
    <property type="entry name" value="YjbR-like_sf"/>
</dbReference>
<dbReference type="AlphaFoldDB" id="A0A1H7S302"/>
<proteinExistence type="predicted"/>
<evidence type="ECO:0000313" key="2">
    <source>
        <dbReference type="Proteomes" id="UP000183015"/>
    </source>
</evidence>
<dbReference type="Gene3D" id="3.90.1150.30">
    <property type="match status" value="1"/>
</dbReference>
<dbReference type="InterPro" id="IPR058532">
    <property type="entry name" value="YjbR/MT2646/Rv2570-like"/>
</dbReference>
<dbReference type="SUPFAM" id="SSF142906">
    <property type="entry name" value="YjbR-like"/>
    <property type="match status" value="1"/>
</dbReference>
<protein>
    <submittedName>
        <fullName evidence="1">Predicted DNA-binding protein, MmcQ/YjbR family</fullName>
    </submittedName>
</protein>
<dbReference type="Pfam" id="PF04237">
    <property type="entry name" value="YjbR"/>
    <property type="match status" value="1"/>
</dbReference>
<name>A0A1H7S302_STRJI</name>
<evidence type="ECO:0000313" key="1">
    <source>
        <dbReference type="EMBL" id="SEL66174.1"/>
    </source>
</evidence>
<dbReference type="eggNOG" id="COG2315">
    <property type="taxonomic scope" value="Bacteria"/>
</dbReference>
<dbReference type="STRING" id="235985.SAMN05414137_11189"/>
<accession>A0A1H7S302</accession>
<dbReference type="EMBL" id="FOAZ01000011">
    <property type="protein sequence ID" value="SEL66174.1"/>
    <property type="molecule type" value="Genomic_DNA"/>
</dbReference>
<sequence length="146" mass="16185">MLTAGRQTGAMHHGSFTSGQLRAFCLDFNGSEETFPFNPETSVFKVGGKIFAISALDAQPLQVSLKCDPELAVRLRAEHPAITGGWHLNKRHWNTALLDGSLPDRLVREMVEDSYDLVVSSLPRKQQLLLDWPGLRTRTAPTEGRS</sequence>
<dbReference type="InterPro" id="IPR007351">
    <property type="entry name" value="YjbR"/>
</dbReference>
<keyword evidence="1" id="KW-0238">DNA-binding</keyword>
<dbReference type="PANTHER" id="PTHR35145:SF1">
    <property type="entry name" value="CYTOPLASMIC PROTEIN"/>
    <property type="match status" value="1"/>
</dbReference>
<dbReference type="PANTHER" id="PTHR35145">
    <property type="entry name" value="CYTOPLASMIC PROTEIN-RELATED"/>
    <property type="match status" value="1"/>
</dbReference>
<reference evidence="2" key="1">
    <citation type="submission" date="2016-10" db="EMBL/GenBank/DDBJ databases">
        <authorList>
            <person name="Varghese N."/>
        </authorList>
    </citation>
    <scope>NUCLEOTIDE SEQUENCE [LARGE SCALE GENOMIC DNA]</scope>
    <source>
        <strain evidence="2">DSM 45096 / BCRC 16803 / CGMCC 4.1857 / CIP 109030 / JCM 12277 / KCTC 19219 / NBRC 100920 / 33214</strain>
    </source>
</reference>
<gene>
    <name evidence="1" type="ORF">SAMN05414137_11189</name>
</gene>
<dbReference type="GO" id="GO:0003677">
    <property type="term" value="F:DNA binding"/>
    <property type="evidence" value="ECO:0007669"/>
    <property type="project" value="UniProtKB-KW"/>
</dbReference>
<keyword evidence="2" id="KW-1185">Reference proteome</keyword>
<dbReference type="Proteomes" id="UP000183015">
    <property type="component" value="Unassembled WGS sequence"/>
</dbReference>